<evidence type="ECO:0000313" key="7">
    <source>
        <dbReference type="Proteomes" id="UP000007464"/>
    </source>
</evidence>
<feature type="binding site" evidence="4">
    <location>
        <position position="48"/>
    </location>
    <ligand>
        <name>1-deoxy-D-xylulose 5-phosphate</name>
        <dbReference type="ChEBI" id="CHEBI:57792"/>
    </ligand>
</feature>
<comment type="similarity">
    <text evidence="4">Belongs to the PNP synthase family.</text>
</comment>
<evidence type="ECO:0000256" key="4">
    <source>
        <dbReference type="HAMAP-Rule" id="MF_00279"/>
    </source>
</evidence>
<dbReference type="STRING" id="859654.BVAF_541"/>
<dbReference type="UniPathway" id="UPA00244">
    <property type="reaction ID" value="UER00313"/>
</dbReference>
<keyword evidence="3 4" id="KW-0664">Pyridoxine biosynthesis</keyword>
<comment type="catalytic activity">
    <reaction evidence="4">
        <text>3-amino-2-oxopropyl phosphate + 1-deoxy-D-xylulose 5-phosphate = pyridoxine 5'-phosphate + phosphate + 2 H2O + H(+)</text>
        <dbReference type="Rhea" id="RHEA:15265"/>
        <dbReference type="ChEBI" id="CHEBI:15377"/>
        <dbReference type="ChEBI" id="CHEBI:15378"/>
        <dbReference type="ChEBI" id="CHEBI:43474"/>
        <dbReference type="ChEBI" id="CHEBI:57279"/>
        <dbReference type="ChEBI" id="CHEBI:57792"/>
        <dbReference type="ChEBI" id="CHEBI:58589"/>
        <dbReference type="EC" id="2.6.99.2"/>
    </reaction>
</comment>
<evidence type="ECO:0000256" key="3">
    <source>
        <dbReference type="ARBA" id="ARBA00023096"/>
    </source>
</evidence>
<protein>
    <recommendedName>
        <fullName evidence="4 5">Pyridoxine 5'-phosphate synthase</fullName>
        <shortName evidence="4">PNP synthase</shortName>
        <ecNumber evidence="4 5">2.6.99.2</ecNumber>
    </recommendedName>
</protein>
<evidence type="ECO:0000313" key="6">
    <source>
        <dbReference type="EMBL" id="ADV33923.1"/>
    </source>
</evidence>
<dbReference type="OrthoDB" id="9806590at2"/>
<evidence type="ECO:0000256" key="5">
    <source>
        <dbReference type="NCBIfam" id="TIGR00559"/>
    </source>
</evidence>
<comment type="subcellular location">
    <subcellularLocation>
        <location evidence="4">Cytoplasm</location>
    </subcellularLocation>
</comment>
<feature type="site" description="Transition state stabilizer" evidence="4">
    <location>
        <position position="154"/>
    </location>
</feature>
<dbReference type="InterPro" id="IPR036130">
    <property type="entry name" value="Pyridoxine-5'_phos_synth"/>
</dbReference>
<keyword evidence="2 4" id="KW-0808">Transferase</keyword>
<gene>
    <name evidence="4 6" type="primary">pdxJ</name>
    <name evidence="6" type="ordered locus">BVAF_541</name>
</gene>
<dbReference type="HAMAP" id="MF_00279">
    <property type="entry name" value="PdxJ"/>
    <property type="match status" value="1"/>
</dbReference>
<dbReference type="InterPro" id="IPR013785">
    <property type="entry name" value="Aldolase_TIM"/>
</dbReference>
<dbReference type="NCBIfam" id="TIGR00559">
    <property type="entry name" value="pdxJ"/>
    <property type="match status" value="1"/>
</dbReference>
<name>E8Q6F4_BLOVB</name>
<comment type="function">
    <text evidence="4">Catalyzes the complicated ring closure reaction between the two acyclic compounds 1-deoxy-D-xylulose-5-phosphate (DXP) and 3-amino-2-oxopropyl phosphate (1-amino-acetone-3-phosphate or AAP) to form pyridoxine 5'-phosphate (PNP) and inorganic phosphate.</text>
</comment>
<evidence type="ECO:0000256" key="1">
    <source>
        <dbReference type="ARBA" id="ARBA00022490"/>
    </source>
</evidence>
<comment type="pathway">
    <text evidence="4">Cofactor biosynthesis; pyridoxine 5'-phosphate biosynthesis; pyridoxine 5'-phosphate from D-erythrose 4-phosphate: step 5/5.</text>
</comment>
<keyword evidence="1 4" id="KW-0963">Cytoplasm</keyword>
<sequence length="262" mass="29544">MSDVLLALNVDHIATIRNLRGTKYPDPVHAAFIAEKSGKIDGITVHLREDRRHITDRDIKLLRETIQTTMNLEIAVVDEMINIAYQIKPDFCCLVPEKRQELTTEGGLNLINQVNRLKDVVSKLQDVGIRVSLFIDPDEKQIDAACLIGAACVELHTGLYANALNNNNIRIIDTEYKRIANSIKYADNCGLIVNAGHGLNYSNVQAISKFIEIQELNIGHSIISRAIFDGLLQAILDMKTLLIESRRIRSDSWNRNGYNRNR</sequence>
<comment type="subunit">
    <text evidence="4">Homooctamer; tetramer of dimers.</text>
</comment>
<feature type="binding site" evidence="4">
    <location>
        <position position="103"/>
    </location>
    <ligand>
        <name>1-deoxy-D-xylulose 5-phosphate</name>
        <dbReference type="ChEBI" id="CHEBI:57792"/>
    </ligand>
</feature>
<keyword evidence="7" id="KW-1185">Reference proteome</keyword>
<dbReference type="NCBIfam" id="NF003625">
    <property type="entry name" value="PRK05265.1-3"/>
    <property type="match status" value="1"/>
</dbReference>
<dbReference type="EMBL" id="CP002189">
    <property type="protein sequence ID" value="ADV33923.1"/>
    <property type="molecule type" value="Genomic_DNA"/>
</dbReference>
<dbReference type="CDD" id="cd00003">
    <property type="entry name" value="PNPsynthase"/>
    <property type="match status" value="1"/>
</dbReference>
<feature type="active site" description="Proton acceptor" evidence="4">
    <location>
        <position position="73"/>
    </location>
</feature>
<dbReference type="NCBIfam" id="NF003623">
    <property type="entry name" value="PRK05265.1-1"/>
    <property type="match status" value="1"/>
</dbReference>
<reference evidence="6 7" key="1">
    <citation type="journal article" date="2010" name="BMC Genomics">
        <title>Unprecedented loss of ammonia assimilation capability in a urease-encoding bacterial mutualist.</title>
        <authorList>
            <person name="Williams L.E."/>
            <person name="Wernegreen J.J."/>
        </authorList>
    </citation>
    <scope>NUCLEOTIDE SEQUENCE [LARGE SCALE GENOMIC DNA]</scope>
    <source>
        <strain evidence="6 7">BVAF</strain>
    </source>
</reference>
<proteinExistence type="inferred from homology"/>
<dbReference type="Pfam" id="PF03740">
    <property type="entry name" value="PdxJ"/>
    <property type="match status" value="1"/>
</dbReference>
<feature type="binding site" evidence="4">
    <location>
        <position position="9"/>
    </location>
    <ligand>
        <name>3-amino-2-oxopropyl phosphate</name>
        <dbReference type="ChEBI" id="CHEBI:57279"/>
    </ligand>
</feature>
<feature type="binding site" evidence="4">
    <location>
        <position position="20"/>
    </location>
    <ligand>
        <name>3-amino-2-oxopropyl phosphate</name>
        <dbReference type="ChEBI" id="CHEBI:57279"/>
    </ligand>
</feature>
<dbReference type="GO" id="GO:0008615">
    <property type="term" value="P:pyridoxine biosynthetic process"/>
    <property type="evidence" value="ECO:0007669"/>
    <property type="project" value="UniProtKB-UniRule"/>
</dbReference>
<dbReference type="Gene3D" id="3.20.20.70">
    <property type="entry name" value="Aldolase class I"/>
    <property type="match status" value="1"/>
</dbReference>
<dbReference type="KEGG" id="bva:BVAF_541"/>
<dbReference type="InterPro" id="IPR004569">
    <property type="entry name" value="PyrdxlP_synth_PdxJ"/>
</dbReference>
<feature type="binding site" evidence="4">
    <location>
        <begin position="11"/>
        <end position="12"/>
    </location>
    <ligand>
        <name>1-deoxy-D-xylulose 5-phosphate</name>
        <dbReference type="ChEBI" id="CHEBI:57792"/>
    </ligand>
</feature>
<dbReference type="GO" id="GO:0005829">
    <property type="term" value="C:cytosol"/>
    <property type="evidence" value="ECO:0007669"/>
    <property type="project" value="TreeGrafter"/>
</dbReference>
<dbReference type="NCBIfam" id="NF003627">
    <property type="entry name" value="PRK05265.1-5"/>
    <property type="match status" value="1"/>
</dbReference>
<organism evidence="6 7">
    <name type="scientific">Blochmanniella vafra (strain BVAF)</name>
    <dbReference type="NCBI Taxonomy" id="859654"/>
    <lineage>
        <taxon>Bacteria</taxon>
        <taxon>Pseudomonadati</taxon>
        <taxon>Pseudomonadota</taxon>
        <taxon>Gammaproteobacteria</taxon>
        <taxon>Enterobacterales</taxon>
        <taxon>Enterobacteriaceae</taxon>
        <taxon>ant endosymbionts</taxon>
        <taxon>Candidatus Blochmanniella</taxon>
    </lineage>
</organism>
<feature type="binding site" evidence="4">
    <location>
        <position position="53"/>
    </location>
    <ligand>
        <name>1-deoxy-D-xylulose 5-phosphate</name>
        <dbReference type="ChEBI" id="CHEBI:57792"/>
    </ligand>
</feature>
<dbReference type="EC" id="2.6.99.2" evidence="4 5"/>
<dbReference type="RefSeq" id="WP_013516848.1">
    <property type="nucleotide sequence ID" value="NC_014909.2"/>
</dbReference>
<dbReference type="Proteomes" id="UP000007464">
    <property type="component" value="Chromosome"/>
</dbReference>
<feature type="active site" description="Proton donor" evidence="4">
    <location>
        <position position="197"/>
    </location>
</feature>
<dbReference type="SUPFAM" id="SSF63892">
    <property type="entry name" value="Pyridoxine 5'-phosphate synthase"/>
    <property type="match status" value="1"/>
</dbReference>
<dbReference type="PANTHER" id="PTHR30456:SF0">
    <property type="entry name" value="PYRIDOXINE 5'-PHOSPHATE SYNTHASE"/>
    <property type="match status" value="1"/>
</dbReference>
<dbReference type="HOGENOM" id="CLU_074563_0_0_6"/>
<feature type="binding site" evidence="4">
    <location>
        <position position="198"/>
    </location>
    <ligand>
        <name>3-amino-2-oxopropyl phosphate</name>
        <dbReference type="ChEBI" id="CHEBI:57279"/>
    </ligand>
</feature>
<evidence type="ECO:0000256" key="2">
    <source>
        <dbReference type="ARBA" id="ARBA00022679"/>
    </source>
</evidence>
<dbReference type="GO" id="GO:0033856">
    <property type="term" value="F:pyridoxine 5'-phosphate synthase activity"/>
    <property type="evidence" value="ECO:0007669"/>
    <property type="project" value="UniProtKB-UniRule"/>
</dbReference>
<dbReference type="AlphaFoldDB" id="E8Q6F4"/>
<dbReference type="PANTHER" id="PTHR30456">
    <property type="entry name" value="PYRIDOXINE 5'-PHOSPHATE SYNTHASE"/>
    <property type="match status" value="1"/>
</dbReference>
<feature type="active site" description="Proton acceptor" evidence="4">
    <location>
        <position position="46"/>
    </location>
</feature>
<accession>E8Q6F4</accession>
<feature type="binding site" evidence="4">
    <location>
        <begin position="219"/>
        <end position="220"/>
    </location>
    <ligand>
        <name>3-amino-2-oxopropyl phosphate</name>
        <dbReference type="ChEBI" id="CHEBI:57279"/>
    </ligand>
</feature>